<dbReference type="Gene3D" id="3.40.50.720">
    <property type="entry name" value="NAD(P)-binding Rossmann-like Domain"/>
    <property type="match status" value="1"/>
</dbReference>
<dbReference type="InterPro" id="IPR002347">
    <property type="entry name" value="SDR_fam"/>
</dbReference>
<dbReference type="EMBL" id="CP036281">
    <property type="protein sequence ID" value="QDU80240.1"/>
    <property type="molecule type" value="Genomic_DNA"/>
</dbReference>
<dbReference type="EC" id="1.-.-.-" evidence="4"/>
<dbReference type="InterPro" id="IPR057326">
    <property type="entry name" value="KR_dom"/>
</dbReference>
<dbReference type="PANTHER" id="PTHR42879">
    <property type="entry name" value="3-OXOACYL-(ACYL-CARRIER-PROTEIN) REDUCTASE"/>
    <property type="match status" value="1"/>
</dbReference>
<keyword evidence="5" id="KW-1185">Reference proteome</keyword>
<keyword evidence="4" id="KW-0560">Oxidoreductase</keyword>
<protein>
    <submittedName>
        <fullName evidence="4">Putative oxidoreductase</fullName>
        <ecNumber evidence="4">1.-.-.-</ecNumber>
    </submittedName>
</protein>
<evidence type="ECO:0000256" key="1">
    <source>
        <dbReference type="ARBA" id="ARBA00006484"/>
    </source>
</evidence>
<dbReference type="InterPro" id="IPR036291">
    <property type="entry name" value="NAD(P)-bd_dom_sf"/>
</dbReference>
<dbReference type="Proteomes" id="UP000317178">
    <property type="component" value="Chromosome"/>
</dbReference>
<accession>A0A518CLY0</accession>
<evidence type="ECO:0000256" key="2">
    <source>
        <dbReference type="RuleBase" id="RU000363"/>
    </source>
</evidence>
<dbReference type="SUPFAM" id="SSF51735">
    <property type="entry name" value="NAD(P)-binding Rossmann-fold domains"/>
    <property type="match status" value="1"/>
</dbReference>
<dbReference type="InterPro" id="IPR050259">
    <property type="entry name" value="SDR"/>
</dbReference>
<dbReference type="OrthoDB" id="9775296at2"/>
<gene>
    <name evidence="4" type="ORF">Pla110_19640</name>
</gene>
<dbReference type="AlphaFoldDB" id="A0A518CLY0"/>
<comment type="similarity">
    <text evidence="1 2">Belongs to the short-chain dehydrogenases/reductases (SDR) family.</text>
</comment>
<dbReference type="GO" id="GO:0032787">
    <property type="term" value="P:monocarboxylic acid metabolic process"/>
    <property type="evidence" value="ECO:0007669"/>
    <property type="project" value="UniProtKB-ARBA"/>
</dbReference>
<evidence type="ECO:0000313" key="5">
    <source>
        <dbReference type="Proteomes" id="UP000317178"/>
    </source>
</evidence>
<dbReference type="Pfam" id="PF00106">
    <property type="entry name" value="adh_short"/>
    <property type="match status" value="1"/>
</dbReference>
<sequence>MSLSGKTALVVGGGTGIGRAVVFALAGEGAKVIVAGRREEPLQEVVALNKGSGEVLIRTADLADRQGTFDLVNWAQEQLGQIDIVVNSAGLNVTQRSMAELSPEDWDLMLNVNATGAFNLMHAVLPEMRKRGDGLIVNISSVAGIRASTLGGVGYSASKFAMAALGLTAALEDGHKGIRISNIYPGEVETPILDKRPVPVSAEHRARILQPEDVAAAVLLLCQLPARAHIPELTIKPTSQDFA</sequence>
<dbReference type="FunFam" id="3.40.50.720:FF:000084">
    <property type="entry name" value="Short-chain dehydrogenase reductase"/>
    <property type="match status" value="1"/>
</dbReference>
<reference evidence="4 5" key="1">
    <citation type="submission" date="2019-02" db="EMBL/GenBank/DDBJ databases">
        <title>Deep-cultivation of Planctomycetes and their phenomic and genomic characterization uncovers novel biology.</title>
        <authorList>
            <person name="Wiegand S."/>
            <person name="Jogler M."/>
            <person name="Boedeker C."/>
            <person name="Pinto D."/>
            <person name="Vollmers J."/>
            <person name="Rivas-Marin E."/>
            <person name="Kohn T."/>
            <person name="Peeters S.H."/>
            <person name="Heuer A."/>
            <person name="Rast P."/>
            <person name="Oberbeckmann S."/>
            <person name="Bunk B."/>
            <person name="Jeske O."/>
            <person name="Meyerdierks A."/>
            <person name="Storesund J.E."/>
            <person name="Kallscheuer N."/>
            <person name="Luecker S."/>
            <person name="Lage O.M."/>
            <person name="Pohl T."/>
            <person name="Merkel B.J."/>
            <person name="Hornburger P."/>
            <person name="Mueller R.-W."/>
            <person name="Bruemmer F."/>
            <person name="Labrenz M."/>
            <person name="Spormann A.M."/>
            <person name="Op den Camp H."/>
            <person name="Overmann J."/>
            <person name="Amann R."/>
            <person name="Jetten M.S.M."/>
            <person name="Mascher T."/>
            <person name="Medema M.H."/>
            <person name="Devos D.P."/>
            <person name="Kaster A.-K."/>
            <person name="Ovreas L."/>
            <person name="Rohde M."/>
            <person name="Galperin M.Y."/>
            <person name="Jogler C."/>
        </authorList>
    </citation>
    <scope>NUCLEOTIDE SEQUENCE [LARGE SCALE GENOMIC DNA]</scope>
    <source>
        <strain evidence="4 5">Pla110</strain>
    </source>
</reference>
<evidence type="ECO:0000313" key="4">
    <source>
        <dbReference type="EMBL" id="QDU80240.1"/>
    </source>
</evidence>
<dbReference type="CDD" id="cd05233">
    <property type="entry name" value="SDR_c"/>
    <property type="match status" value="1"/>
</dbReference>
<name>A0A518CLY0_9PLAN</name>
<dbReference type="KEGG" id="plon:Pla110_19640"/>
<feature type="domain" description="Ketoreductase" evidence="3">
    <location>
        <begin position="6"/>
        <end position="186"/>
    </location>
</feature>
<dbReference type="PROSITE" id="PS00061">
    <property type="entry name" value="ADH_SHORT"/>
    <property type="match status" value="1"/>
</dbReference>
<proteinExistence type="inferred from homology"/>
<evidence type="ECO:0000259" key="3">
    <source>
        <dbReference type="SMART" id="SM00822"/>
    </source>
</evidence>
<dbReference type="InterPro" id="IPR020904">
    <property type="entry name" value="Sc_DH/Rdtase_CS"/>
</dbReference>
<dbReference type="PRINTS" id="PR00081">
    <property type="entry name" value="GDHRDH"/>
</dbReference>
<dbReference type="PRINTS" id="PR00080">
    <property type="entry name" value="SDRFAMILY"/>
</dbReference>
<dbReference type="PANTHER" id="PTHR42879:SF2">
    <property type="entry name" value="3-OXOACYL-[ACYL-CARRIER-PROTEIN] REDUCTASE FABG"/>
    <property type="match status" value="1"/>
</dbReference>
<organism evidence="4 5">
    <name type="scientific">Polystyrenella longa</name>
    <dbReference type="NCBI Taxonomy" id="2528007"/>
    <lineage>
        <taxon>Bacteria</taxon>
        <taxon>Pseudomonadati</taxon>
        <taxon>Planctomycetota</taxon>
        <taxon>Planctomycetia</taxon>
        <taxon>Planctomycetales</taxon>
        <taxon>Planctomycetaceae</taxon>
        <taxon>Polystyrenella</taxon>
    </lineage>
</organism>
<dbReference type="SMART" id="SM00822">
    <property type="entry name" value="PKS_KR"/>
    <property type="match status" value="1"/>
</dbReference>
<dbReference type="GO" id="GO:0016491">
    <property type="term" value="F:oxidoreductase activity"/>
    <property type="evidence" value="ECO:0007669"/>
    <property type="project" value="UniProtKB-KW"/>
</dbReference>
<dbReference type="RefSeq" id="WP_144995472.1">
    <property type="nucleotide sequence ID" value="NZ_CP036281.1"/>
</dbReference>